<name>B1L492_KORCO</name>
<protein>
    <submittedName>
        <fullName evidence="11">Glycyl-radical enzyme activating protein family</fullName>
        <ecNumber evidence="11">1.97.1.4</ecNumber>
    </submittedName>
</protein>
<dbReference type="InterPro" id="IPR007197">
    <property type="entry name" value="rSAM"/>
</dbReference>
<dbReference type="InterPro" id="IPR017896">
    <property type="entry name" value="4Fe4S_Fe-S-bd"/>
</dbReference>
<dbReference type="SFLD" id="SFLDS00029">
    <property type="entry name" value="Radical_SAM"/>
    <property type="match status" value="1"/>
</dbReference>
<evidence type="ECO:0000256" key="8">
    <source>
        <dbReference type="ARBA" id="ARBA00023014"/>
    </source>
</evidence>
<gene>
    <name evidence="11" type="ordered locus">Kcr_0518</name>
</gene>
<dbReference type="EC" id="1.97.1.4" evidence="11"/>
<organism evidence="11 12">
    <name type="scientific">Korarchaeum cryptofilum (strain OPF8)</name>
    <dbReference type="NCBI Taxonomy" id="374847"/>
    <lineage>
        <taxon>Archaea</taxon>
        <taxon>Thermoproteota</taxon>
        <taxon>Candidatus Korarchaeia</taxon>
        <taxon>Candidatus Korarchaeales</taxon>
        <taxon>Candidatus Korarchaeaceae</taxon>
        <taxon>Candidatus Korarchaeum</taxon>
    </lineage>
</organism>
<dbReference type="PROSITE" id="PS00198">
    <property type="entry name" value="4FE4S_FER_1"/>
    <property type="match status" value="1"/>
</dbReference>
<dbReference type="InterPro" id="IPR017900">
    <property type="entry name" value="4Fe4S_Fe_S_CS"/>
</dbReference>
<dbReference type="PROSITE" id="PS51918">
    <property type="entry name" value="RADICAL_SAM"/>
    <property type="match status" value="1"/>
</dbReference>
<dbReference type="GO" id="GO:0051539">
    <property type="term" value="F:4 iron, 4 sulfur cluster binding"/>
    <property type="evidence" value="ECO:0007669"/>
    <property type="project" value="UniProtKB-KW"/>
</dbReference>
<evidence type="ECO:0000256" key="1">
    <source>
        <dbReference type="ARBA" id="ARBA00001966"/>
    </source>
</evidence>
<dbReference type="SUPFAM" id="SSF54862">
    <property type="entry name" value="4Fe-4S ferredoxins"/>
    <property type="match status" value="1"/>
</dbReference>
<dbReference type="KEGG" id="kcr:Kcr_0518"/>
<evidence type="ECO:0000256" key="6">
    <source>
        <dbReference type="ARBA" id="ARBA00023002"/>
    </source>
</evidence>
<evidence type="ECO:0000256" key="5">
    <source>
        <dbReference type="ARBA" id="ARBA00022723"/>
    </source>
</evidence>
<dbReference type="EMBL" id="CP000968">
    <property type="protein sequence ID" value="ACB07271.1"/>
    <property type="molecule type" value="Genomic_DNA"/>
</dbReference>
<dbReference type="SFLD" id="SFLDG01118">
    <property type="entry name" value="activating_enzymes__group_2"/>
    <property type="match status" value="1"/>
</dbReference>
<dbReference type="InterPro" id="IPR034457">
    <property type="entry name" value="Organic_radical-activating"/>
</dbReference>
<evidence type="ECO:0000313" key="12">
    <source>
        <dbReference type="Proteomes" id="UP000001686"/>
    </source>
</evidence>
<evidence type="ECO:0000259" key="9">
    <source>
        <dbReference type="PROSITE" id="PS51379"/>
    </source>
</evidence>
<dbReference type="eggNOG" id="arCOG00952">
    <property type="taxonomic scope" value="Archaea"/>
</dbReference>
<keyword evidence="4" id="KW-0949">S-adenosyl-L-methionine</keyword>
<dbReference type="NCBIfam" id="TIGR02494">
    <property type="entry name" value="PFLE_PFLC"/>
    <property type="match status" value="1"/>
</dbReference>
<dbReference type="InParanoid" id="B1L492"/>
<feature type="domain" description="4Fe-4S ferredoxin-type" evidence="9">
    <location>
        <begin position="75"/>
        <end position="104"/>
    </location>
</feature>
<dbReference type="PANTHER" id="PTHR30352">
    <property type="entry name" value="PYRUVATE FORMATE-LYASE-ACTIVATING ENZYME"/>
    <property type="match status" value="1"/>
</dbReference>
<dbReference type="InterPro" id="IPR040074">
    <property type="entry name" value="BssD/PflA/YjjW"/>
</dbReference>
<keyword evidence="6 11" id="KW-0560">Oxidoreductase</keyword>
<comment type="cofactor">
    <cofactor evidence="1">
        <name>[4Fe-4S] cluster</name>
        <dbReference type="ChEBI" id="CHEBI:49883"/>
    </cofactor>
</comment>
<comment type="similarity">
    <text evidence="2">Belongs to the organic radical-activating enzymes family.</text>
</comment>
<dbReference type="GO" id="GO:0043365">
    <property type="term" value="F:[formate-C-acetyltransferase]-activating enzyme activity"/>
    <property type="evidence" value="ECO:0007669"/>
    <property type="project" value="UniProtKB-EC"/>
</dbReference>
<dbReference type="GO" id="GO:0046872">
    <property type="term" value="F:metal ion binding"/>
    <property type="evidence" value="ECO:0007669"/>
    <property type="project" value="UniProtKB-KW"/>
</dbReference>
<dbReference type="InterPro" id="IPR058240">
    <property type="entry name" value="rSAM_sf"/>
</dbReference>
<evidence type="ECO:0000256" key="4">
    <source>
        <dbReference type="ARBA" id="ARBA00022691"/>
    </source>
</evidence>
<dbReference type="STRING" id="374847.Kcr_0518"/>
<dbReference type="EnsemblBacteria" id="ACB07271">
    <property type="protein sequence ID" value="ACB07271"/>
    <property type="gene ID" value="Kcr_0518"/>
</dbReference>
<dbReference type="Gene3D" id="3.30.70.20">
    <property type="match status" value="1"/>
</dbReference>
<dbReference type="PIRSF" id="PIRSF000371">
    <property type="entry name" value="PFL_act_enz"/>
    <property type="match status" value="1"/>
</dbReference>
<dbReference type="PhylomeDB" id="B1L492"/>
<keyword evidence="3" id="KW-0004">4Fe-4S</keyword>
<dbReference type="SUPFAM" id="SSF102114">
    <property type="entry name" value="Radical SAM enzymes"/>
    <property type="match status" value="1"/>
</dbReference>
<dbReference type="PROSITE" id="PS01087">
    <property type="entry name" value="RADICAL_ACTIVATING"/>
    <property type="match status" value="1"/>
</dbReference>
<dbReference type="PROSITE" id="PS51379">
    <property type="entry name" value="4FE4S_FER_2"/>
    <property type="match status" value="2"/>
</dbReference>
<evidence type="ECO:0000313" key="11">
    <source>
        <dbReference type="EMBL" id="ACB07271.1"/>
    </source>
</evidence>
<dbReference type="Pfam" id="PF04055">
    <property type="entry name" value="Radical_SAM"/>
    <property type="match status" value="1"/>
</dbReference>
<keyword evidence="8" id="KW-0411">Iron-sulfur</keyword>
<evidence type="ECO:0000259" key="10">
    <source>
        <dbReference type="PROSITE" id="PS51918"/>
    </source>
</evidence>
<sequence>MSGMIFDIQRFAIHDGPGIRTNVFLKGCPLRCWWCQNPEGISPKPQIMYFEYKCLHCHLCVDVCPLQAIRIDKGDVHIIDRELCDACGKCSDNCPSNALKLVGREYSVEEVMEEIRKDVTFFDSSGGGVTFTGGEPFFQPLFLKGLLEACKAEGIHTVVETSGFVSREILRKLMQYIDLFYHDIKLFDDESSSLYTGVPSKPILDNMRFLSESKRNMVIRFPVIPTITDTEENIRGIAGFLSTLRVEEIHLLPFHDVAEKYARLGMPYKMRVHEAPSRERLKEIKEVFEGIGLKVVLYG</sequence>
<dbReference type="Pfam" id="PF00037">
    <property type="entry name" value="Fer4"/>
    <property type="match status" value="2"/>
</dbReference>
<accession>B1L492</accession>
<dbReference type="HOGENOM" id="CLU_058969_0_0_2"/>
<dbReference type="Gene3D" id="3.20.20.70">
    <property type="entry name" value="Aldolase class I"/>
    <property type="match status" value="1"/>
</dbReference>
<dbReference type="Proteomes" id="UP000001686">
    <property type="component" value="Chromosome"/>
</dbReference>
<dbReference type="InterPro" id="IPR013785">
    <property type="entry name" value="Aldolase_TIM"/>
</dbReference>
<evidence type="ECO:0000256" key="7">
    <source>
        <dbReference type="ARBA" id="ARBA00023004"/>
    </source>
</evidence>
<keyword evidence="7" id="KW-0408">Iron</keyword>
<dbReference type="PANTHER" id="PTHR30352:SF4">
    <property type="entry name" value="PYRUVATE FORMATE-LYASE 2-ACTIVATING ENZYME"/>
    <property type="match status" value="1"/>
</dbReference>
<dbReference type="CDD" id="cd01335">
    <property type="entry name" value="Radical_SAM"/>
    <property type="match status" value="1"/>
</dbReference>
<reference evidence="11 12" key="1">
    <citation type="journal article" date="2008" name="Proc. Natl. Acad. Sci. U.S.A.">
        <title>A korarchaeal genome reveals new insights into the evolution of the Archaea.</title>
        <authorList>
            <person name="Elkins J.G."/>
            <person name="Podar M."/>
            <person name="Graham D.E."/>
            <person name="Makarova K.S."/>
            <person name="Wolf Y."/>
            <person name="Randau L."/>
            <person name="Hedlund B.P."/>
            <person name="Brochier-Armanet C."/>
            <person name="Kunin V."/>
            <person name="Anderson I."/>
            <person name="Lapidus A."/>
            <person name="Goltsman E."/>
            <person name="Barry K."/>
            <person name="Koonin E.V."/>
            <person name="Hugenholtz P."/>
            <person name="Kyrpides N."/>
            <person name="Wanner G."/>
            <person name="Richardson P."/>
            <person name="Keller M."/>
            <person name="Stetter K.O."/>
        </authorList>
    </citation>
    <scope>NUCLEOTIDE SEQUENCE [LARGE SCALE GENOMIC DNA]</scope>
    <source>
        <strain evidence="12">OPF8</strain>
    </source>
</reference>
<dbReference type="AlphaFoldDB" id="B1L492"/>
<dbReference type="InterPro" id="IPR012839">
    <property type="entry name" value="Organic_radical_activase"/>
</dbReference>
<feature type="domain" description="4Fe-4S ferredoxin-type" evidence="9">
    <location>
        <begin position="43"/>
        <end position="74"/>
    </location>
</feature>
<dbReference type="InterPro" id="IPR001989">
    <property type="entry name" value="Radical_activat_CS"/>
</dbReference>
<proteinExistence type="inferred from homology"/>
<evidence type="ECO:0000256" key="3">
    <source>
        <dbReference type="ARBA" id="ARBA00022485"/>
    </source>
</evidence>
<feature type="domain" description="Radical SAM core" evidence="10">
    <location>
        <begin position="14"/>
        <end position="294"/>
    </location>
</feature>
<keyword evidence="5" id="KW-0479">Metal-binding</keyword>
<evidence type="ECO:0000256" key="2">
    <source>
        <dbReference type="ARBA" id="ARBA00009777"/>
    </source>
</evidence>
<keyword evidence="12" id="KW-1185">Reference proteome</keyword>
<dbReference type="SFLD" id="SFLDG01066">
    <property type="entry name" value="organic_radical-activating_enz"/>
    <property type="match status" value="1"/>
</dbReference>